<dbReference type="Proteomes" id="UP000886501">
    <property type="component" value="Unassembled WGS sequence"/>
</dbReference>
<evidence type="ECO:0000313" key="2">
    <source>
        <dbReference type="Proteomes" id="UP000886501"/>
    </source>
</evidence>
<sequence>MRPKSLWENSAPRKMLWEWMISKMEMIPCLRVSIVNFRNWRCLKGRYHVRERETVIIASSDADQVHHMLSAGDVNSGKAWRVVRRPSDMNEYSKKIRELRAQERTGKAHGKLFVKVMCIKSLDVPLPPQPTSMSCTLNNGIHYVTTPECELAADAKIEQEFELIEHSKLEFTLSFKVKRDPHIVTQMKASSQSTRQPVPLPREVTPPPTKSRFNFFSSPKKTAKHSPRPSPAPTPMMPPKIEENLARYLKPDGSLARTFIAYKDVAAHCDTRLFETTIPLIGQRIDPDGEGTTTTTLPVGELALQLFRLPPLHGVPPTQLPQSLDECLRGLRHVSWHKVTYFEGTLTQNGGDCVTWKRRHFRIIGANMVAFNDVTRRAITTIDLKKAVSLYDDQEKNMKTPASHASSSNYDDEFDGPCGVERSFKLFFPGNQRISFFADTEADKVKWLEILGALVGRIPPNPLWAELLWQKQQENMTKQPA</sequence>
<name>A0ACB6ZMA3_THEGA</name>
<accession>A0ACB6ZMA3</accession>
<protein>
    <submittedName>
        <fullName evidence="1">Uncharacterized protein</fullName>
    </submittedName>
</protein>
<reference evidence="1" key="1">
    <citation type="submission" date="2019-10" db="EMBL/GenBank/DDBJ databases">
        <authorList>
            <consortium name="DOE Joint Genome Institute"/>
            <person name="Kuo A."/>
            <person name="Miyauchi S."/>
            <person name="Kiss E."/>
            <person name="Drula E."/>
            <person name="Kohler A."/>
            <person name="Sanchez-Garcia M."/>
            <person name="Andreopoulos B."/>
            <person name="Barry K.W."/>
            <person name="Bonito G."/>
            <person name="Buee M."/>
            <person name="Carver A."/>
            <person name="Chen C."/>
            <person name="Cichocki N."/>
            <person name="Clum A."/>
            <person name="Culley D."/>
            <person name="Crous P.W."/>
            <person name="Fauchery L."/>
            <person name="Girlanda M."/>
            <person name="Hayes R."/>
            <person name="Keri Z."/>
            <person name="Labutti K."/>
            <person name="Lipzen A."/>
            <person name="Lombard V."/>
            <person name="Magnuson J."/>
            <person name="Maillard F."/>
            <person name="Morin E."/>
            <person name="Murat C."/>
            <person name="Nolan M."/>
            <person name="Ohm R."/>
            <person name="Pangilinan J."/>
            <person name="Pereira M."/>
            <person name="Perotto S."/>
            <person name="Peter M."/>
            <person name="Riley R."/>
            <person name="Sitrit Y."/>
            <person name="Stielow B."/>
            <person name="Szollosi G."/>
            <person name="Zifcakova L."/>
            <person name="Stursova M."/>
            <person name="Spatafora J.W."/>
            <person name="Tedersoo L."/>
            <person name="Vaario L.-M."/>
            <person name="Yamada A."/>
            <person name="Yan M."/>
            <person name="Wang P."/>
            <person name="Xu J."/>
            <person name="Bruns T."/>
            <person name="Baldrian P."/>
            <person name="Vilgalys R."/>
            <person name="Henrissat B."/>
            <person name="Grigoriev I.V."/>
            <person name="Hibbett D."/>
            <person name="Nagy L.G."/>
            <person name="Martin F.M."/>
        </authorList>
    </citation>
    <scope>NUCLEOTIDE SEQUENCE</scope>
    <source>
        <strain evidence="1">P2</strain>
    </source>
</reference>
<proteinExistence type="predicted"/>
<organism evidence="1 2">
    <name type="scientific">Thelephora ganbajun</name>
    <name type="common">Ganba fungus</name>
    <dbReference type="NCBI Taxonomy" id="370292"/>
    <lineage>
        <taxon>Eukaryota</taxon>
        <taxon>Fungi</taxon>
        <taxon>Dikarya</taxon>
        <taxon>Basidiomycota</taxon>
        <taxon>Agaricomycotina</taxon>
        <taxon>Agaricomycetes</taxon>
        <taxon>Thelephorales</taxon>
        <taxon>Thelephoraceae</taxon>
        <taxon>Thelephora</taxon>
    </lineage>
</organism>
<keyword evidence="2" id="KW-1185">Reference proteome</keyword>
<comment type="caution">
    <text evidence="1">The sequence shown here is derived from an EMBL/GenBank/DDBJ whole genome shotgun (WGS) entry which is preliminary data.</text>
</comment>
<reference evidence="1" key="2">
    <citation type="journal article" date="2020" name="Nat. Commun.">
        <title>Large-scale genome sequencing of mycorrhizal fungi provides insights into the early evolution of symbiotic traits.</title>
        <authorList>
            <person name="Miyauchi S."/>
            <person name="Kiss E."/>
            <person name="Kuo A."/>
            <person name="Drula E."/>
            <person name="Kohler A."/>
            <person name="Sanchez-Garcia M."/>
            <person name="Morin E."/>
            <person name="Andreopoulos B."/>
            <person name="Barry K.W."/>
            <person name="Bonito G."/>
            <person name="Buee M."/>
            <person name="Carver A."/>
            <person name="Chen C."/>
            <person name="Cichocki N."/>
            <person name="Clum A."/>
            <person name="Culley D."/>
            <person name="Crous P.W."/>
            <person name="Fauchery L."/>
            <person name="Girlanda M."/>
            <person name="Hayes R.D."/>
            <person name="Keri Z."/>
            <person name="LaButti K."/>
            <person name="Lipzen A."/>
            <person name="Lombard V."/>
            <person name="Magnuson J."/>
            <person name="Maillard F."/>
            <person name="Murat C."/>
            <person name="Nolan M."/>
            <person name="Ohm R.A."/>
            <person name="Pangilinan J."/>
            <person name="Pereira M.F."/>
            <person name="Perotto S."/>
            <person name="Peter M."/>
            <person name="Pfister S."/>
            <person name="Riley R."/>
            <person name="Sitrit Y."/>
            <person name="Stielow J.B."/>
            <person name="Szollosi G."/>
            <person name="Zifcakova L."/>
            <person name="Stursova M."/>
            <person name="Spatafora J.W."/>
            <person name="Tedersoo L."/>
            <person name="Vaario L.M."/>
            <person name="Yamada A."/>
            <person name="Yan M."/>
            <person name="Wang P."/>
            <person name="Xu J."/>
            <person name="Bruns T."/>
            <person name="Baldrian P."/>
            <person name="Vilgalys R."/>
            <person name="Dunand C."/>
            <person name="Henrissat B."/>
            <person name="Grigoriev I.V."/>
            <person name="Hibbett D."/>
            <person name="Nagy L.G."/>
            <person name="Martin F.M."/>
        </authorList>
    </citation>
    <scope>NUCLEOTIDE SEQUENCE</scope>
    <source>
        <strain evidence="1">P2</strain>
    </source>
</reference>
<evidence type="ECO:0000313" key="1">
    <source>
        <dbReference type="EMBL" id="KAF9650945.1"/>
    </source>
</evidence>
<gene>
    <name evidence="1" type="ORF">BDM02DRAFT_1002445</name>
</gene>
<dbReference type="EMBL" id="MU117979">
    <property type="protein sequence ID" value="KAF9650945.1"/>
    <property type="molecule type" value="Genomic_DNA"/>
</dbReference>